<dbReference type="InterPro" id="IPR050275">
    <property type="entry name" value="PGM_Phosphatase"/>
</dbReference>
<evidence type="ECO:0000313" key="3">
    <source>
        <dbReference type="EMBL" id="OMH24695.1"/>
    </source>
</evidence>
<dbReference type="InterPro" id="IPR029033">
    <property type="entry name" value="His_PPase_superfam"/>
</dbReference>
<evidence type="ECO:0000313" key="4">
    <source>
        <dbReference type="Proteomes" id="UP000187085"/>
    </source>
</evidence>
<dbReference type="Gene3D" id="3.40.50.1240">
    <property type="entry name" value="Phosphoglycerate mutase-like"/>
    <property type="match status" value="1"/>
</dbReference>
<dbReference type="EMBL" id="MRDE01000050">
    <property type="protein sequence ID" value="OMH24695.1"/>
    <property type="molecule type" value="Genomic_DNA"/>
</dbReference>
<feature type="binding site" evidence="2">
    <location>
        <position position="72"/>
    </location>
    <ligand>
        <name>substrate</name>
    </ligand>
</feature>
<evidence type="ECO:0000256" key="1">
    <source>
        <dbReference type="PIRSR" id="PIRSR613078-1"/>
    </source>
</evidence>
<dbReference type="InterPro" id="IPR001345">
    <property type="entry name" value="PG/BPGM_mutase_AS"/>
</dbReference>
<evidence type="ECO:0000256" key="2">
    <source>
        <dbReference type="PIRSR" id="PIRSR613078-2"/>
    </source>
</evidence>
<proteinExistence type="predicted"/>
<dbReference type="STRING" id="554083.BKD30_07970"/>
<accession>A0A1R1LAY7</accession>
<protein>
    <recommendedName>
        <fullName evidence="5">Histidine phosphatase family protein</fullName>
    </recommendedName>
</protein>
<dbReference type="CDD" id="cd07067">
    <property type="entry name" value="HP_PGM_like"/>
    <property type="match status" value="1"/>
</dbReference>
<feature type="binding site" evidence="2">
    <location>
        <begin position="22"/>
        <end position="29"/>
    </location>
    <ligand>
        <name>substrate</name>
    </ligand>
</feature>
<dbReference type="OrthoDB" id="4697614at2"/>
<dbReference type="AlphaFoldDB" id="A0A1R1LAY7"/>
<dbReference type="GO" id="GO:0005737">
    <property type="term" value="C:cytoplasm"/>
    <property type="evidence" value="ECO:0007669"/>
    <property type="project" value="TreeGrafter"/>
</dbReference>
<dbReference type="Proteomes" id="UP000187085">
    <property type="component" value="Unassembled WGS sequence"/>
</dbReference>
<dbReference type="SMART" id="SM00855">
    <property type="entry name" value="PGAM"/>
    <property type="match status" value="1"/>
</dbReference>
<organism evidence="3 4">
    <name type="scientific">Tersicoccus phoenicis</name>
    <dbReference type="NCBI Taxonomy" id="554083"/>
    <lineage>
        <taxon>Bacteria</taxon>
        <taxon>Bacillati</taxon>
        <taxon>Actinomycetota</taxon>
        <taxon>Actinomycetes</taxon>
        <taxon>Micrococcales</taxon>
        <taxon>Micrococcaceae</taxon>
        <taxon>Tersicoccus</taxon>
    </lineage>
</organism>
<reference evidence="3 4" key="1">
    <citation type="submission" date="2016-12" db="EMBL/GenBank/DDBJ databases">
        <title>Draft genome of Tersicoccus phoenicis 1P05MA.</title>
        <authorList>
            <person name="Nakajima Y."/>
            <person name="Yoshizawa S."/>
            <person name="Nakamura K."/>
            <person name="Ogura Y."/>
            <person name="Hayashi T."/>
            <person name="Kogure K."/>
        </authorList>
    </citation>
    <scope>NUCLEOTIDE SEQUENCE [LARGE SCALE GENOMIC DNA]</scope>
    <source>
        <strain evidence="3 4">1p05MA</strain>
    </source>
</reference>
<dbReference type="GO" id="GO:0016791">
    <property type="term" value="F:phosphatase activity"/>
    <property type="evidence" value="ECO:0007669"/>
    <property type="project" value="TreeGrafter"/>
</dbReference>
<keyword evidence="4" id="KW-1185">Reference proteome</keyword>
<name>A0A1R1LAY7_9MICC</name>
<dbReference type="SUPFAM" id="SSF53254">
    <property type="entry name" value="Phosphoglycerate mutase-like"/>
    <property type="match status" value="1"/>
</dbReference>
<feature type="active site" description="Tele-phosphohistidine intermediate" evidence="1">
    <location>
        <position position="23"/>
    </location>
</feature>
<dbReference type="PANTHER" id="PTHR48100">
    <property type="entry name" value="BROAD-SPECIFICITY PHOSPHATASE YOR283W-RELATED"/>
    <property type="match status" value="1"/>
</dbReference>
<dbReference type="PANTHER" id="PTHR48100:SF62">
    <property type="entry name" value="GLUCOSYL-3-PHOSPHOGLYCERATE PHOSPHATASE"/>
    <property type="match status" value="1"/>
</dbReference>
<gene>
    <name evidence="3" type="ORF">BKD30_07970</name>
</gene>
<sequence>MAGLAGAPADGVAQYRRVVVWRHGQTSWNAAGRFQGQTDIELDEVGRAQAEASARLLAALSPGRVVASDLTRARDTGEALGRLAGLPVTVDLRLRETYAGRWQGLTFAQIDEQFPEEAAGWATGDVTVVPGGGECRLDVAARVCAAVEEHLRGLPENGLLVLATHGGAARVAIASLLGLPHDRWAVMSGLANCNWSMLEEMGPEKATRGLRWRLAAHNAGSLPEPVTVQEG</sequence>
<dbReference type="InterPro" id="IPR013078">
    <property type="entry name" value="His_Pase_superF_clade-1"/>
</dbReference>
<comment type="caution">
    <text evidence="3">The sequence shown here is derived from an EMBL/GenBank/DDBJ whole genome shotgun (WGS) entry which is preliminary data.</text>
</comment>
<dbReference type="PROSITE" id="PS00175">
    <property type="entry name" value="PG_MUTASE"/>
    <property type="match status" value="1"/>
</dbReference>
<dbReference type="Pfam" id="PF00300">
    <property type="entry name" value="His_Phos_1"/>
    <property type="match status" value="1"/>
</dbReference>
<evidence type="ECO:0008006" key="5">
    <source>
        <dbReference type="Google" id="ProtNLM"/>
    </source>
</evidence>
<dbReference type="RefSeq" id="WP_076703829.1">
    <property type="nucleotide sequence ID" value="NZ_MRDE01000050.1"/>
</dbReference>
<feature type="active site" description="Proton donor/acceptor" evidence="1">
    <location>
        <position position="96"/>
    </location>
</feature>